<dbReference type="RefSeq" id="XP_035346726.1">
    <property type="nucleotide sequence ID" value="XM_035490833.1"/>
</dbReference>
<evidence type="ECO:0000313" key="2">
    <source>
        <dbReference type="Proteomes" id="UP000509510"/>
    </source>
</evidence>
<keyword evidence="2" id="KW-1185">Reference proteome</keyword>
<name>A0A7H8R2E7_TALRU</name>
<dbReference type="EMBL" id="CP055901">
    <property type="protein sequence ID" value="QKX60550.1"/>
    <property type="molecule type" value="Genomic_DNA"/>
</dbReference>
<dbReference type="OrthoDB" id="10433130at2759"/>
<reference evidence="2" key="1">
    <citation type="submission" date="2020-06" db="EMBL/GenBank/DDBJ databases">
        <title>A chromosome-scale genome assembly of Talaromyces rugulosus W13939.</title>
        <authorList>
            <person name="Wang B."/>
            <person name="Guo L."/>
            <person name="Ye K."/>
            <person name="Wang L."/>
        </authorList>
    </citation>
    <scope>NUCLEOTIDE SEQUENCE [LARGE SCALE GENOMIC DNA]</scope>
    <source>
        <strain evidence="2">W13939</strain>
    </source>
</reference>
<dbReference type="Proteomes" id="UP000509510">
    <property type="component" value="Chromosome IV"/>
</dbReference>
<dbReference type="AlphaFoldDB" id="A0A7H8R2E7"/>
<accession>A0A7H8R2E7</accession>
<organism evidence="1 2">
    <name type="scientific">Talaromyces rugulosus</name>
    <name type="common">Penicillium rugulosum</name>
    <dbReference type="NCBI Taxonomy" id="121627"/>
    <lineage>
        <taxon>Eukaryota</taxon>
        <taxon>Fungi</taxon>
        <taxon>Dikarya</taxon>
        <taxon>Ascomycota</taxon>
        <taxon>Pezizomycotina</taxon>
        <taxon>Eurotiomycetes</taxon>
        <taxon>Eurotiomycetidae</taxon>
        <taxon>Eurotiales</taxon>
        <taxon>Trichocomaceae</taxon>
        <taxon>Talaromyces</taxon>
        <taxon>Talaromyces sect. Islandici</taxon>
    </lineage>
</organism>
<evidence type="ECO:0000313" key="1">
    <source>
        <dbReference type="EMBL" id="QKX60550.1"/>
    </source>
</evidence>
<dbReference type="GeneID" id="55995185"/>
<protein>
    <submittedName>
        <fullName evidence="1">Uncharacterized protein</fullName>
    </submittedName>
</protein>
<gene>
    <name evidence="1" type="ORF">TRUGW13939_07695</name>
</gene>
<proteinExistence type="predicted"/>
<dbReference type="KEGG" id="trg:TRUGW13939_07695"/>
<sequence>MEFPTYIKDSSIAHPNQQWNMHFNEYERMVLTNPIQNRGQGLHPRTGGPPIPNHIEDGGQAQEIHDGETKTFTRKGGGVNQITFARWGNVQQSIAIAIFSQKWGIFSRVPVNATVVDQLAREGVNPTLPFFECYIFEPTFENMPEQFVKCAMQVKKEINRLVRPALTRFINYRFKVKPFNITDTESDEEGPAIEGQWVPEAGGILVVICRELKPDGSYGKWRNLIGLMMPLSDATAAG</sequence>